<dbReference type="Proteomes" id="UP000078542">
    <property type="component" value="Unassembled WGS sequence"/>
</dbReference>
<dbReference type="SUPFAM" id="SSF54631">
    <property type="entry name" value="CBS-domain pair"/>
    <property type="match status" value="1"/>
</dbReference>
<comment type="function">
    <text evidence="10">Hydro-lyase catalyzing the first step of the transsulfuration pathway, where the hydroxyl group of L-serine is displaced by L-homocysteine in a beta-replacement reaction to form L-cystathionine, the precursor of L-cysteine. This catabolic route allows the elimination of L-methionine and the toxic metabolite L-homocysteine. Also involved in the production of hydrogen sulfide, a gasotransmitter with signaling and cytoprotective effects on neurons.</text>
</comment>
<dbReference type="InterPro" id="IPR036052">
    <property type="entry name" value="TrpB-like_PALP_sf"/>
</dbReference>
<dbReference type="PANTHER" id="PTHR10314">
    <property type="entry name" value="CYSTATHIONINE BETA-SYNTHASE"/>
    <property type="match status" value="1"/>
</dbReference>
<keyword evidence="6 12" id="KW-0129">CBS domain</keyword>
<dbReference type="InterPro" id="IPR005857">
    <property type="entry name" value="Cysta_beta_synth"/>
</dbReference>
<evidence type="ECO:0000256" key="4">
    <source>
        <dbReference type="ARBA" id="ARBA00012041"/>
    </source>
</evidence>
<comment type="pathway">
    <text evidence="2">Amino-acid biosynthesis; L-cysteine biosynthesis; L-cysteine from L-homocysteine and L-serine: step 1/2.</text>
</comment>
<dbReference type="InterPro" id="IPR001216">
    <property type="entry name" value="P-phosphate_BS"/>
</dbReference>
<dbReference type="CDD" id="cd01561">
    <property type="entry name" value="CBS_like"/>
    <property type="match status" value="1"/>
</dbReference>
<dbReference type="EMBL" id="KQ977115">
    <property type="protein sequence ID" value="KYN05606.1"/>
    <property type="molecule type" value="Genomic_DNA"/>
</dbReference>
<evidence type="ECO:0000256" key="1">
    <source>
        <dbReference type="ARBA" id="ARBA00001933"/>
    </source>
</evidence>
<dbReference type="Pfam" id="PF00291">
    <property type="entry name" value="PALP"/>
    <property type="match status" value="1"/>
</dbReference>
<proteinExistence type="inferred from homology"/>
<dbReference type="OrthoDB" id="728at2759"/>
<feature type="domain" description="CBS" evidence="14">
    <location>
        <begin position="443"/>
        <end position="497"/>
    </location>
</feature>
<accession>A0A195CY87</accession>
<dbReference type="InterPro" id="IPR000644">
    <property type="entry name" value="CBS_dom"/>
</dbReference>
<dbReference type="PROSITE" id="PS51371">
    <property type="entry name" value="CBS"/>
    <property type="match status" value="1"/>
</dbReference>
<keyword evidence="5 13" id="KW-0663">Pyridoxal phosphate</keyword>
<evidence type="ECO:0000313" key="16">
    <source>
        <dbReference type="Proteomes" id="UP000078542"/>
    </source>
</evidence>
<dbReference type="GO" id="GO:0004122">
    <property type="term" value="F:cystathionine beta-synthase activity"/>
    <property type="evidence" value="ECO:0007669"/>
    <property type="project" value="UniProtKB-UniRule"/>
</dbReference>
<dbReference type="KEGG" id="ccoa:108771492"/>
<dbReference type="GO" id="GO:0030170">
    <property type="term" value="F:pyridoxal phosphate binding"/>
    <property type="evidence" value="ECO:0007669"/>
    <property type="project" value="UniProtKB-ARBA"/>
</dbReference>
<evidence type="ECO:0000259" key="14">
    <source>
        <dbReference type="PROSITE" id="PS51371"/>
    </source>
</evidence>
<keyword evidence="8 13" id="KW-0456">Lyase</keyword>
<dbReference type="FunFam" id="3.40.50.1100:FF:000003">
    <property type="entry name" value="Cystathionine beta-synthase"/>
    <property type="match status" value="1"/>
</dbReference>
<sequence>MELIRPDRPSKCTYKVNGENSPHTKQTEFPNRKKILPNILSAIGQTPLVRLNKIPKAHGIKCEMYAKCEFFNPGGSVKDRIAERMISDAEEKGIIKPGYTIIEPTSGNTGIGLAMAAAVKGYKCIIVMPEKMSNEKVYVLRALGADIVRTPTEASWDSPEAHISVAQKLQKEIPNSIVLDQYTNPGNPLAHYDQTGTEIWEQCDGKIDYVVLGAGTGGTISGIGRKLKELSPNIQIIGVDPKGSILAEPPELNENGVGFYEVEGIGYDFIPTVLDRKVVDVWLKTEDDESLKAARELIKQEGLLCGGSSGAALAAALKIAKGLPADKRMVVLLPDSIRNYMTKFVSDQWMEARDFLVSEPPTEASKRWWNLPVSKLSIKKHIIVRGMPCQNVVDFLKSSNHIQQLLVTDAKETKVLGVITLDALLSNLISGSVNETDFAEKIMNKQFTKVTVSTTIGKVSRIVEKECYVVVVDDNDALIGLVSRSEIFDFITKDNDSNAK</sequence>
<dbReference type="FunFam" id="3.40.50.1100:FF:000118">
    <property type="entry name" value="Related to CYS4-cystathionine beta-synthase"/>
    <property type="match status" value="1"/>
</dbReference>
<dbReference type="EC" id="4.2.1.22" evidence="4 13"/>
<dbReference type="GO" id="GO:0006535">
    <property type="term" value="P:cysteine biosynthetic process from serine"/>
    <property type="evidence" value="ECO:0007669"/>
    <property type="project" value="UniProtKB-UniRule"/>
</dbReference>
<evidence type="ECO:0000256" key="9">
    <source>
        <dbReference type="ARBA" id="ARBA00026192"/>
    </source>
</evidence>
<evidence type="ECO:0000256" key="11">
    <source>
        <dbReference type="ARBA" id="ARBA00047490"/>
    </source>
</evidence>
<dbReference type="STRING" id="456900.A0A195CY87"/>
<dbReference type="Pfam" id="PF00571">
    <property type="entry name" value="CBS"/>
    <property type="match status" value="1"/>
</dbReference>
<dbReference type="NCBIfam" id="TIGR01137">
    <property type="entry name" value="cysta_beta"/>
    <property type="match status" value="1"/>
</dbReference>
<dbReference type="GO" id="GO:0019343">
    <property type="term" value="P:cysteine biosynthetic process via cystathionine"/>
    <property type="evidence" value="ECO:0007669"/>
    <property type="project" value="UniProtKB-UniRule"/>
</dbReference>
<comment type="cofactor">
    <cofactor evidence="1 13">
        <name>pyridoxal 5'-phosphate</name>
        <dbReference type="ChEBI" id="CHEBI:597326"/>
    </cofactor>
</comment>
<reference evidence="15 16" key="1">
    <citation type="submission" date="2016-03" db="EMBL/GenBank/DDBJ databases">
        <title>Cyphomyrmex costatus WGS genome.</title>
        <authorList>
            <person name="Nygaard S."/>
            <person name="Hu H."/>
            <person name="Boomsma J."/>
            <person name="Zhang G."/>
        </authorList>
    </citation>
    <scope>NUCLEOTIDE SEQUENCE [LARGE SCALE GENOMIC DNA]</scope>
    <source>
        <strain evidence="15">MS0001</strain>
        <tissue evidence="15">Whole body</tissue>
    </source>
</reference>
<evidence type="ECO:0000256" key="13">
    <source>
        <dbReference type="RuleBase" id="RU361204"/>
    </source>
</evidence>
<evidence type="ECO:0000256" key="7">
    <source>
        <dbReference type="ARBA" id="ARBA00023192"/>
    </source>
</evidence>
<evidence type="ECO:0000256" key="5">
    <source>
        <dbReference type="ARBA" id="ARBA00022898"/>
    </source>
</evidence>
<keyword evidence="13" id="KW-0028">Amino-acid biosynthesis</keyword>
<dbReference type="Gene3D" id="3.10.580.10">
    <property type="entry name" value="CBS-domain"/>
    <property type="match status" value="1"/>
</dbReference>
<evidence type="ECO:0000256" key="2">
    <source>
        <dbReference type="ARBA" id="ARBA00005003"/>
    </source>
</evidence>
<evidence type="ECO:0000256" key="12">
    <source>
        <dbReference type="PROSITE-ProRule" id="PRU00703"/>
    </source>
</evidence>
<evidence type="ECO:0000256" key="6">
    <source>
        <dbReference type="ARBA" id="ARBA00023122"/>
    </source>
</evidence>
<dbReference type="InterPro" id="IPR050214">
    <property type="entry name" value="Cys_Synth/Cystath_Beta-Synth"/>
</dbReference>
<dbReference type="GO" id="GO:0005737">
    <property type="term" value="C:cytoplasm"/>
    <property type="evidence" value="ECO:0007669"/>
    <property type="project" value="InterPro"/>
</dbReference>
<dbReference type="SUPFAM" id="SSF53686">
    <property type="entry name" value="Tryptophan synthase beta subunit-like PLP-dependent enzymes"/>
    <property type="match status" value="1"/>
</dbReference>
<keyword evidence="16" id="KW-1185">Reference proteome</keyword>
<protein>
    <recommendedName>
        <fullName evidence="9 13">Cystathionine beta-synthase</fullName>
        <ecNumber evidence="4 13">4.2.1.22</ecNumber>
    </recommendedName>
</protein>
<keyword evidence="7 13" id="KW-0198">Cysteine biosynthesis</keyword>
<organism evidence="15 16">
    <name type="scientific">Cyphomyrmex costatus</name>
    <dbReference type="NCBI Taxonomy" id="456900"/>
    <lineage>
        <taxon>Eukaryota</taxon>
        <taxon>Metazoa</taxon>
        <taxon>Ecdysozoa</taxon>
        <taxon>Arthropoda</taxon>
        <taxon>Hexapoda</taxon>
        <taxon>Insecta</taxon>
        <taxon>Pterygota</taxon>
        <taxon>Neoptera</taxon>
        <taxon>Endopterygota</taxon>
        <taxon>Hymenoptera</taxon>
        <taxon>Apocrita</taxon>
        <taxon>Aculeata</taxon>
        <taxon>Formicoidea</taxon>
        <taxon>Formicidae</taxon>
        <taxon>Myrmicinae</taxon>
        <taxon>Cyphomyrmex</taxon>
    </lineage>
</organism>
<dbReference type="InterPro" id="IPR046342">
    <property type="entry name" value="CBS_dom_sf"/>
</dbReference>
<dbReference type="AlphaFoldDB" id="A0A195CY87"/>
<dbReference type="InterPro" id="IPR001926">
    <property type="entry name" value="TrpB-like_PALP"/>
</dbReference>
<evidence type="ECO:0000256" key="8">
    <source>
        <dbReference type="ARBA" id="ARBA00023239"/>
    </source>
</evidence>
<name>A0A195CY87_9HYME</name>
<evidence type="ECO:0000313" key="15">
    <source>
        <dbReference type="EMBL" id="KYN05606.1"/>
    </source>
</evidence>
<dbReference type="Gene3D" id="3.40.50.1100">
    <property type="match status" value="2"/>
</dbReference>
<dbReference type="PROSITE" id="PS00901">
    <property type="entry name" value="CYS_SYNTHASE"/>
    <property type="match status" value="1"/>
</dbReference>
<evidence type="ECO:0000256" key="10">
    <source>
        <dbReference type="ARBA" id="ARBA00045425"/>
    </source>
</evidence>
<comment type="similarity">
    <text evidence="3 13">Belongs to the cysteine synthase/cystathionine beta-synthase family.</text>
</comment>
<comment type="catalytic activity">
    <reaction evidence="11 13">
        <text>L-homocysteine + L-serine = L,L-cystathionine + H2O</text>
        <dbReference type="Rhea" id="RHEA:10112"/>
        <dbReference type="ChEBI" id="CHEBI:15377"/>
        <dbReference type="ChEBI" id="CHEBI:33384"/>
        <dbReference type="ChEBI" id="CHEBI:58161"/>
        <dbReference type="ChEBI" id="CHEBI:58199"/>
        <dbReference type="EC" id="4.2.1.22"/>
    </reaction>
</comment>
<dbReference type="UniPathway" id="UPA00136">
    <property type="reaction ID" value="UER00201"/>
</dbReference>
<evidence type="ECO:0000256" key="3">
    <source>
        <dbReference type="ARBA" id="ARBA00007103"/>
    </source>
</evidence>
<gene>
    <name evidence="15" type="ORF">ALC62_03399</name>
</gene>